<dbReference type="AlphaFoldDB" id="A0AAU7CDU7"/>
<dbReference type="RefSeq" id="WP_406696248.1">
    <property type="nucleotide sequence ID" value="NZ_CP155447.1"/>
</dbReference>
<protein>
    <recommendedName>
        <fullName evidence="1">MoxR-vWA-beta-propeller ternary system domain-containing protein</fullName>
    </recommendedName>
</protein>
<name>A0AAU7CDU7_9BACT</name>
<evidence type="ECO:0000259" key="1">
    <source>
        <dbReference type="Pfam" id="PF19917"/>
    </source>
</evidence>
<dbReference type="EMBL" id="CP155447">
    <property type="protein sequence ID" value="XBH03514.1"/>
    <property type="molecule type" value="Genomic_DNA"/>
</dbReference>
<accession>A0AAU7CDU7</accession>
<dbReference type="Pfam" id="PF19917">
    <property type="entry name" value="bpX1"/>
    <property type="match status" value="1"/>
</dbReference>
<dbReference type="InterPro" id="IPR045553">
    <property type="entry name" value="bpX1"/>
</dbReference>
<evidence type="ECO:0000313" key="2">
    <source>
        <dbReference type="EMBL" id="XBH03514.1"/>
    </source>
</evidence>
<proteinExistence type="predicted"/>
<feature type="domain" description="MoxR-vWA-beta-propeller ternary system" evidence="1">
    <location>
        <begin position="857"/>
        <end position="919"/>
    </location>
</feature>
<organism evidence="2">
    <name type="scientific">Singulisphaera sp. Ch08</name>
    <dbReference type="NCBI Taxonomy" id="3120278"/>
    <lineage>
        <taxon>Bacteria</taxon>
        <taxon>Pseudomonadati</taxon>
        <taxon>Planctomycetota</taxon>
        <taxon>Planctomycetia</taxon>
        <taxon>Isosphaerales</taxon>
        <taxon>Isosphaeraceae</taxon>
        <taxon>Singulisphaera</taxon>
    </lineage>
</organism>
<reference evidence="2" key="1">
    <citation type="submission" date="2024-05" db="EMBL/GenBank/DDBJ databases">
        <title>Planctomycetes of the genus Singulisphaera possess chitinolytic capabilities.</title>
        <authorList>
            <person name="Ivanova A."/>
        </authorList>
    </citation>
    <scope>NUCLEOTIDE SEQUENCE</scope>
    <source>
        <strain evidence="2">Ch08T</strain>
    </source>
</reference>
<sequence length="930" mass="101067">MSHVEDYLAISESYCRWLGDLRWCPTGEAVEYACDGPEIGLTFAMGAEISLFLEGFHSASRPISFSLILHLLRLLGLGPRSPRSQSLSTLEKAFREWGLPLRNAGALCARLCRDVPPALDPPNLAELTLTLTRPSAEPLGETRTGVAVLPPFDPPSFERLITQRISELTSDELRHWLRYGRGPIHEGVAERVAAIPRPRTLSAILAALESRPRLAGTMSLAVHLAGGLTLPPRRLAPATLPMGGYSDVATRGQPERILPTQLALEGDEFVRRFAEHELLFYQREEPRAPVPEEVVVVLDQGVLTWGTVRLVLGAAAMALGRQAERRKIPFSIAATSQEGNAVDPAQLSDEELGGLLESSDLSPHPGLTLERILESSGESRLRDIVLLTHPRTLNDPSVVAAARRMDSLTRLFAVSVDREGHVALSEISRGSAILRSTLRVELARDNDRTPAHASRNSEVGGWQGEVESPGFPFALGALSPIPDALFDFDEAGEWVVFTGQQGILHACRIDGTQVEMLPRVVLEGRPLSRVESVVGVGGGVIVVGKCGTAHVLGHYDFTTRRCNVHSLGIELANISEWSYLRSHEALVARNPLGPVFALDLRAEAKEWRFPPLQPTDPVSNRAALAFKHALKHLPDHALVVPCLLPLPAHGSALRLHESTGAIDIQNDAGVVKTIVPTTDGRPSLRGAQIRSTRRGGDVIAAAIGDSTRTSLLFFSTSSFRVLGTVPCTLKARGFAVSADGRYFARKSGERHLEVRAIAGESTPFYVSPRGRTHQRVNVMLSRSALVISVGEYIHLIRWDQGVLELSQGRGDRASYLACLAQRFAGQQNHLIPATRGHDLPSKDPKRFLASCSVLVLSVLVDFIGQVSVFDRSNQLVCMFYVFRDQLAGWMPDGTRMGAANLTGGAATEDGQARFWAALRAASEIEGSQSL</sequence>
<gene>
    <name evidence="2" type="ORF">V5E97_35200</name>
</gene>